<name>A0A3E3E6X2_9FIRM</name>
<protein>
    <submittedName>
        <fullName evidence="2">Uncharacterized protein</fullName>
    </submittedName>
</protein>
<accession>A0A3E3E6X2</accession>
<feature type="transmembrane region" description="Helical" evidence="1">
    <location>
        <begin position="67"/>
        <end position="87"/>
    </location>
</feature>
<reference evidence="2 3" key="1">
    <citation type="submission" date="2018-08" db="EMBL/GenBank/DDBJ databases">
        <title>A genome reference for cultivated species of the human gut microbiota.</title>
        <authorList>
            <person name="Zou Y."/>
            <person name="Xue W."/>
            <person name="Luo G."/>
        </authorList>
    </citation>
    <scope>NUCLEOTIDE SEQUENCE [LARGE SCALE GENOMIC DNA]</scope>
    <source>
        <strain evidence="2 3">TF08-11</strain>
    </source>
</reference>
<evidence type="ECO:0000313" key="2">
    <source>
        <dbReference type="EMBL" id="RGD77538.1"/>
    </source>
</evidence>
<dbReference type="AlphaFoldDB" id="A0A3E3E6X2"/>
<comment type="caution">
    <text evidence="2">The sequence shown here is derived from an EMBL/GenBank/DDBJ whole genome shotgun (WGS) entry which is preliminary data.</text>
</comment>
<gene>
    <name evidence="2" type="ORF">DXC78_03280</name>
</gene>
<evidence type="ECO:0000313" key="3">
    <source>
        <dbReference type="Proteomes" id="UP000260721"/>
    </source>
</evidence>
<keyword evidence="1" id="KW-0472">Membrane</keyword>
<dbReference type="Proteomes" id="UP000260721">
    <property type="component" value="Unassembled WGS sequence"/>
</dbReference>
<organism evidence="2 3">
    <name type="scientific">Faecalicoccus pleomorphus</name>
    <dbReference type="NCBI Taxonomy" id="1323"/>
    <lineage>
        <taxon>Bacteria</taxon>
        <taxon>Bacillati</taxon>
        <taxon>Bacillota</taxon>
        <taxon>Erysipelotrichia</taxon>
        <taxon>Erysipelotrichales</taxon>
        <taxon>Erysipelotrichaceae</taxon>
        <taxon>Faecalicoccus</taxon>
    </lineage>
</organism>
<keyword evidence="1" id="KW-0812">Transmembrane</keyword>
<dbReference type="EMBL" id="QUSK01000005">
    <property type="protein sequence ID" value="RGD77538.1"/>
    <property type="molecule type" value="Genomic_DNA"/>
</dbReference>
<dbReference type="STRING" id="1123313.GCA_000420345_00921"/>
<keyword evidence="1" id="KW-1133">Transmembrane helix</keyword>
<evidence type="ECO:0000256" key="1">
    <source>
        <dbReference type="SAM" id="Phobius"/>
    </source>
</evidence>
<feature type="transmembrane region" description="Helical" evidence="1">
    <location>
        <begin position="28"/>
        <end position="47"/>
    </location>
</feature>
<proteinExistence type="predicted"/>
<sequence>MWILCTAFSLIFTVAHIWHRASKRKGSALLLVLSLLSVTFNLLSLYNQILEWVRHQDWSALEDVVPAIQPILLFYVMLIILINLFLYHGNKGYKAYK</sequence>